<dbReference type="GO" id="GO:0016620">
    <property type="term" value="F:oxidoreductase activity, acting on the aldehyde or oxo group of donors, NAD or NADP as acceptor"/>
    <property type="evidence" value="ECO:0007669"/>
    <property type="project" value="InterPro"/>
</dbReference>
<dbReference type="InterPro" id="IPR015590">
    <property type="entry name" value="Aldehyde_DH_dom"/>
</dbReference>
<proteinExistence type="inferred from homology"/>
<dbReference type="InterPro" id="IPR016161">
    <property type="entry name" value="Ald_DH/histidinol_DH"/>
</dbReference>
<dbReference type="OrthoDB" id="6882680at2"/>
<dbReference type="InterPro" id="IPR016160">
    <property type="entry name" value="Ald_DH_CS_CYS"/>
</dbReference>
<evidence type="ECO:0000256" key="2">
    <source>
        <dbReference type="ARBA" id="ARBA00023002"/>
    </source>
</evidence>
<dbReference type="STRING" id="1348253.LK09_00680"/>
<comment type="similarity">
    <text evidence="1">Belongs to the aldehyde dehydrogenase family.</text>
</comment>
<sequence>MTTTDWAARARDLTIDGRAVIDGRRVDAEGGATLAVTSPGSQAFLADLAAGTAADVDTAVAHARRTFESGVWSRIGAAERGKALIRLADLMMANLDELALLETLDSGKPIAQTLTVDVPGAAETFRWYGELADKRYDEIPATPPGSTALVRRVPLGVVGAITPWNYPLEIAAWKLAPALASGNSVVHKPATETSLSALRLADLALEAGIPAGALNVVPGRGSTVGNRIARHPGIDVLAFTGSTAVAGQLMVDAGSSNLKRVALEAGGKSSNVVFADADLPLAAEKAAFGAFYNQGQVCSANSRILVERAAHDEFVALLAAASRAYEPSDPLAGDPGNGSLISRAHADEVGAAIVQAARDGDLVAGGERVTITGSDAYLRPAIVTGLDAGHDLHRVEVFGPLVAVLPFDAEEDAVRLANATDYGLAASLWTNDLGRAHRVSEALVAGTVSVNTVDALGLTTPFGGFRQSGFGRDLSRHALDNYTDWKTTWFQHG</sequence>
<dbReference type="InterPro" id="IPR016163">
    <property type="entry name" value="Ald_DH_C"/>
</dbReference>
<gene>
    <name evidence="4" type="ORF">LK09_00680</name>
</gene>
<evidence type="ECO:0000313" key="4">
    <source>
        <dbReference type="EMBL" id="KHK99885.1"/>
    </source>
</evidence>
<dbReference type="FunFam" id="3.40.605.10:FF:000026">
    <property type="entry name" value="Aldehyde dehydrogenase, putative"/>
    <property type="match status" value="1"/>
</dbReference>
<feature type="domain" description="Aldehyde dehydrogenase" evidence="3">
    <location>
        <begin position="28"/>
        <end position="487"/>
    </location>
</feature>
<accession>A0A0B2ADW2</accession>
<protein>
    <submittedName>
        <fullName evidence="4">Aldehyde dehydrogenase</fullName>
    </submittedName>
</protein>
<dbReference type="PANTHER" id="PTHR11699">
    <property type="entry name" value="ALDEHYDE DEHYDROGENASE-RELATED"/>
    <property type="match status" value="1"/>
</dbReference>
<dbReference type="SUPFAM" id="SSF53720">
    <property type="entry name" value="ALDH-like"/>
    <property type="match status" value="1"/>
</dbReference>
<dbReference type="Gene3D" id="3.40.309.10">
    <property type="entry name" value="Aldehyde Dehydrogenase, Chain A, domain 2"/>
    <property type="match status" value="1"/>
</dbReference>
<dbReference type="Pfam" id="PF00171">
    <property type="entry name" value="Aldedh"/>
    <property type="match status" value="1"/>
</dbReference>
<comment type="caution">
    <text evidence="4">The sequence shown here is derived from an EMBL/GenBank/DDBJ whole genome shotgun (WGS) entry which is preliminary data.</text>
</comment>
<dbReference type="InterPro" id="IPR016162">
    <property type="entry name" value="Ald_DH_N"/>
</dbReference>
<keyword evidence="2" id="KW-0560">Oxidoreductase</keyword>
<name>A0A0B2ADW2_9MICO</name>
<dbReference type="Gene3D" id="3.40.605.10">
    <property type="entry name" value="Aldehyde Dehydrogenase, Chain A, domain 1"/>
    <property type="match status" value="1"/>
</dbReference>
<keyword evidence="5" id="KW-1185">Reference proteome</keyword>
<dbReference type="PROSITE" id="PS00070">
    <property type="entry name" value="ALDEHYDE_DEHYDR_CYS"/>
    <property type="match status" value="1"/>
</dbReference>
<reference evidence="4 5" key="1">
    <citation type="submission" date="2014-11" db="EMBL/GenBank/DDBJ databases">
        <title>Genome sequence of Microbacterium mangrovi MUSC 115(T).</title>
        <authorList>
            <person name="Lee L.-H."/>
        </authorList>
    </citation>
    <scope>NUCLEOTIDE SEQUENCE [LARGE SCALE GENOMIC DNA]</scope>
    <source>
        <strain evidence="4 5">MUSC 115</strain>
    </source>
</reference>
<dbReference type="AlphaFoldDB" id="A0A0B2ADW2"/>
<dbReference type="Proteomes" id="UP000031030">
    <property type="component" value="Unassembled WGS sequence"/>
</dbReference>
<dbReference type="RefSeq" id="WP_039394276.1">
    <property type="nucleotide sequence ID" value="NZ_JTDK01000001.1"/>
</dbReference>
<dbReference type="EMBL" id="JTDK01000001">
    <property type="protein sequence ID" value="KHK99885.1"/>
    <property type="molecule type" value="Genomic_DNA"/>
</dbReference>
<evidence type="ECO:0000259" key="3">
    <source>
        <dbReference type="Pfam" id="PF00171"/>
    </source>
</evidence>
<dbReference type="FunFam" id="3.40.605.10:FF:000001">
    <property type="entry name" value="Aldehyde dehydrogenase 1"/>
    <property type="match status" value="1"/>
</dbReference>
<evidence type="ECO:0000313" key="5">
    <source>
        <dbReference type="Proteomes" id="UP000031030"/>
    </source>
</evidence>
<evidence type="ECO:0000256" key="1">
    <source>
        <dbReference type="ARBA" id="ARBA00009986"/>
    </source>
</evidence>
<organism evidence="4 5">
    <name type="scientific">Microbacterium mangrovi</name>
    <dbReference type="NCBI Taxonomy" id="1348253"/>
    <lineage>
        <taxon>Bacteria</taxon>
        <taxon>Bacillati</taxon>
        <taxon>Actinomycetota</taxon>
        <taxon>Actinomycetes</taxon>
        <taxon>Micrococcales</taxon>
        <taxon>Microbacteriaceae</taxon>
        <taxon>Microbacterium</taxon>
    </lineage>
</organism>